<protein>
    <submittedName>
        <fullName evidence="1">Uncharacterized protein</fullName>
    </submittedName>
</protein>
<gene>
    <name evidence="1" type="ORF">LCGC14_2052660</name>
</gene>
<reference evidence="1" key="1">
    <citation type="journal article" date="2015" name="Nature">
        <title>Complex archaea that bridge the gap between prokaryotes and eukaryotes.</title>
        <authorList>
            <person name="Spang A."/>
            <person name="Saw J.H."/>
            <person name="Jorgensen S.L."/>
            <person name="Zaremba-Niedzwiedzka K."/>
            <person name="Martijn J."/>
            <person name="Lind A.E."/>
            <person name="van Eijk R."/>
            <person name="Schleper C."/>
            <person name="Guy L."/>
            <person name="Ettema T.J."/>
        </authorList>
    </citation>
    <scope>NUCLEOTIDE SEQUENCE</scope>
</reference>
<evidence type="ECO:0000313" key="1">
    <source>
        <dbReference type="EMBL" id="KKL75663.1"/>
    </source>
</evidence>
<comment type="caution">
    <text evidence="1">The sequence shown here is derived from an EMBL/GenBank/DDBJ whole genome shotgun (WGS) entry which is preliminary data.</text>
</comment>
<dbReference type="EMBL" id="LAZR01024285">
    <property type="protein sequence ID" value="KKL75663.1"/>
    <property type="molecule type" value="Genomic_DNA"/>
</dbReference>
<dbReference type="AlphaFoldDB" id="A0A0F9ENI0"/>
<organism evidence="1">
    <name type="scientific">marine sediment metagenome</name>
    <dbReference type="NCBI Taxonomy" id="412755"/>
    <lineage>
        <taxon>unclassified sequences</taxon>
        <taxon>metagenomes</taxon>
        <taxon>ecological metagenomes</taxon>
    </lineage>
</organism>
<accession>A0A0F9ENI0</accession>
<proteinExistence type="predicted"/>
<sequence length="114" mass="12856">MDTSLQTILTAQSGALDRGHLLTSWVKIDPEGKLVQSYWTLCMTCGDSIFTYQDGSYLGLENQCSQEVGFTEGGADSLTRKIIDFRYKENRPTSKHVEFRLSVMNYCPRSFPSS</sequence>
<name>A0A0F9ENI0_9ZZZZ</name>